<dbReference type="InterPro" id="IPR043472">
    <property type="entry name" value="Macro_dom-like"/>
</dbReference>
<dbReference type="PANTHER" id="PTHR11106">
    <property type="entry name" value="GANGLIOSIDE INDUCED DIFFERENTIATION ASSOCIATED PROTEIN 2-RELATED"/>
    <property type="match status" value="1"/>
</dbReference>
<organism evidence="2 3">
    <name type="scientific">Subdoligranulum variabile</name>
    <dbReference type="NCBI Taxonomy" id="214851"/>
    <lineage>
        <taxon>Bacteria</taxon>
        <taxon>Bacillati</taxon>
        <taxon>Bacillota</taxon>
        <taxon>Clostridia</taxon>
        <taxon>Eubacteriales</taxon>
        <taxon>Oscillospiraceae</taxon>
        <taxon>Subdoligranulum</taxon>
    </lineage>
</organism>
<dbReference type="AlphaFoldDB" id="A0A943DC69"/>
<comment type="caution">
    <text evidence="2">The sequence shown here is derived from an EMBL/GenBank/DDBJ whole genome shotgun (WGS) entry which is preliminary data.</text>
</comment>
<protein>
    <submittedName>
        <fullName evidence="2">O-acetyl-ADP-ribose deacetylase</fullName>
    </submittedName>
</protein>
<dbReference type="Gene3D" id="3.40.220.10">
    <property type="entry name" value="Leucine Aminopeptidase, subunit E, domain 1"/>
    <property type="match status" value="1"/>
</dbReference>
<dbReference type="SMART" id="SM00506">
    <property type="entry name" value="A1pp"/>
    <property type="match status" value="1"/>
</dbReference>
<evidence type="ECO:0000313" key="3">
    <source>
        <dbReference type="Proteomes" id="UP000759273"/>
    </source>
</evidence>
<evidence type="ECO:0000259" key="1">
    <source>
        <dbReference type="PROSITE" id="PS51154"/>
    </source>
</evidence>
<dbReference type="SUPFAM" id="SSF47413">
    <property type="entry name" value="lambda repressor-like DNA-binding domains"/>
    <property type="match status" value="1"/>
</dbReference>
<dbReference type="Proteomes" id="UP000759273">
    <property type="component" value="Unassembled WGS sequence"/>
</dbReference>
<dbReference type="Pfam" id="PF01661">
    <property type="entry name" value="Macro"/>
    <property type="match status" value="1"/>
</dbReference>
<feature type="domain" description="Macro" evidence="1">
    <location>
        <begin position="1"/>
        <end position="167"/>
    </location>
</feature>
<dbReference type="SUPFAM" id="SSF52949">
    <property type="entry name" value="Macro domain-like"/>
    <property type="match status" value="1"/>
</dbReference>
<name>A0A943DC69_9FIRM</name>
<dbReference type="GO" id="GO:0003677">
    <property type="term" value="F:DNA binding"/>
    <property type="evidence" value="ECO:0007669"/>
    <property type="project" value="InterPro"/>
</dbReference>
<dbReference type="InterPro" id="IPR010982">
    <property type="entry name" value="Lambda_DNA-bd_dom_sf"/>
</dbReference>
<proteinExistence type="predicted"/>
<evidence type="ECO:0000313" key="2">
    <source>
        <dbReference type="EMBL" id="MBS5333068.1"/>
    </source>
</evidence>
<accession>A0A943DC69</accession>
<reference evidence="2" key="1">
    <citation type="submission" date="2021-02" db="EMBL/GenBank/DDBJ databases">
        <title>Infant gut strain persistence is associated with maternal origin, phylogeny, and functional potential including surface adhesion and iron acquisition.</title>
        <authorList>
            <person name="Lou Y.C."/>
        </authorList>
    </citation>
    <scope>NUCLEOTIDE SEQUENCE</scope>
    <source>
        <strain evidence="2">L3_101_000M1_dasL3_101_000M1_concoct_87</strain>
    </source>
</reference>
<dbReference type="InterPro" id="IPR002589">
    <property type="entry name" value="Macro_dom"/>
</dbReference>
<dbReference type="PANTHER" id="PTHR11106:SF27">
    <property type="entry name" value="MACRO DOMAIN-CONTAINING PROTEIN"/>
    <property type="match status" value="1"/>
</dbReference>
<dbReference type="PROSITE" id="PS51154">
    <property type="entry name" value="MACRO"/>
    <property type="match status" value="1"/>
</dbReference>
<sequence length="335" mass="37160">MPLQIVRNDITRMAVDAIVNAANSSLLGGGGVDGCIHRAAGPELLAECRTLHGCKTGDAKITKGYRLPCKYIIHAVGPVWNGGHSGEEQALISCYQRSLELAKEYGCESIAFPLISSGIYGYPKDKALKIATDTITAFLENNDMQAYIVVFDKRAYQISSKLYADIAEYIDDHYVDIHDDQLFYKLSRKSFAASESFGLEETPICGIPAPSGPSSLEEAVNQLDESFSEMLLRKIDEKGMTDSQCYKNANIDRKLFSKIRNDKFYKPRKTTVLAFALALELPLAEIKEMLEKAGFALSRSNKADVIVEYFIQQGNYNVFEINEALFAFDQQLIGA</sequence>
<dbReference type="CDD" id="cd02908">
    <property type="entry name" value="Macro_OAADPr_deacetylase"/>
    <property type="match status" value="1"/>
</dbReference>
<dbReference type="NCBIfam" id="NF001664">
    <property type="entry name" value="PRK00431.1-6"/>
    <property type="match status" value="1"/>
</dbReference>
<gene>
    <name evidence="2" type="ORF">KHY36_11150</name>
</gene>
<dbReference type="EMBL" id="JAGZGG010000029">
    <property type="protein sequence ID" value="MBS5333068.1"/>
    <property type="molecule type" value="Genomic_DNA"/>
</dbReference>